<dbReference type="SUPFAM" id="SSF54427">
    <property type="entry name" value="NTF2-like"/>
    <property type="match status" value="1"/>
</dbReference>
<accession>A0ABP8UTP8</accession>
<dbReference type="InterPro" id="IPR032710">
    <property type="entry name" value="NTF2-like_dom_sf"/>
</dbReference>
<reference evidence="3" key="1">
    <citation type="journal article" date="2019" name="Int. J. Syst. Evol. Microbiol.">
        <title>The Global Catalogue of Microorganisms (GCM) 10K type strain sequencing project: providing services to taxonomists for standard genome sequencing and annotation.</title>
        <authorList>
            <consortium name="The Broad Institute Genomics Platform"/>
            <consortium name="The Broad Institute Genome Sequencing Center for Infectious Disease"/>
            <person name="Wu L."/>
            <person name="Ma J."/>
        </authorList>
    </citation>
    <scope>NUCLEOTIDE SEQUENCE [LARGE SCALE GENOMIC DNA]</scope>
    <source>
        <strain evidence="3">JCM 17939</strain>
    </source>
</reference>
<sequence>MEGPLEVLERRRRLLVEGDIEAFADLFAVDGVIEMPFAVDGIPARLEGREAIREFSARAATMPFEIIDLRTVQFHQTADPEVVIVEIESVARVTTTGETFEAPCIQVFRIRDGRILLFRDYVGAHSVPDLAAS</sequence>
<protein>
    <submittedName>
        <fullName evidence="2">Nuclear transport factor 2 family protein</fullName>
    </submittedName>
</protein>
<proteinExistence type="predicted"/>
<evidence type="ECO:0000259" key="1">
    <source>
        <dbReference type="Pfam" id="PF12680"/>
    </source>
</evidence>
<dbReference type="InterPro" id="IPR037401">
    <property type="entry name" value="SnoaL-like"/>
</dbReference>
<name>A0ABP8UTP8_9ACTN</name>
<comment type="caution">
    <text evidence="2">The sequence shown here is derived from an EMBL/GenBank/DDBJ whole genome shotgun (WGS) entry which is preliminary data.</text>
</comment>
<evidence type="ECO:0000313" key="3">
    <source>
        <dbReference type="Proteomes" id="UP001501442"/>
    </source>
</evidence>
<dbReference type="Pfam" id="PF12680">
    <property type="entry name" value="SnoaL_2"/>
    <property type="match status" value="1"/>
</dbReference>
<dbReference type="Gene3D" id="3.10.450.50">
    <property type="match status" value="1"/>
</dbReference>
<dbReference type="Proteomes" id="UP001501442">
    <property type="component" value="Unassembled WGS sequence"/>
</dbReference>
<feature type="domain" description="SnoaL-like" evidence="1">
    <location>
        <begin position="13"/>
        <end position="116"/>
    </location>
</feature>
<keyword evidence="3" id="KW-1185">Reference proteome</keyword>
<dbReference type="RefSeq" id="WP_345443078.1">
    <property type="nucleotide sequence ID" value="NZ_BAABHK010000028.1"/>
</dbReference>
<organism evidence="2 3">
    <name type="scientific">Actinoallomurus vinaceus</name>
    <dbReference type="NCBI Taxonomy" id="1080074"/>
    <lineage>
        <taxon>Bacteria</taxon>
        <taxon>Bacillati</taxon>
        <taxon>Actinomycetota</taxon>
        <taxon>Actinomycetes</taxon>
        <taxon>Streptosporangiales</taxon>
        <taxon>Thermomonosporaceae</taxon>
        <taxon>Actinoallomurus</taxon>
    </lineage>
</organism>
<gene>
    <name evidence="2" type="ORF">GCM10023196_101770</name>
</gene>
<evidence type="ECO:0000313" key="2">
    <source>
        <dbReference type="EMBL" id="GAA4639588.1"/>
    </source>
</evidence>
<dbReference type="EMBL" id="BAABHK010000028">
    <property type="protein sequence ID" value="GAA4639588.1"/>
    <property type="molecule type" value="Genomic_DNA"/>
</dbReference>